<dbReference type="InterPro" id="IPR017871">
    <property type="entry name" value="ABC_transporter-like_CS"/>
</dbReference>
<dbReference type="InterPro" id="IPR027417">
    <property type="entry name" value="P-loop_NTPase"/>
</dbReference>
<accession>F1T6Y4</accession>
<evidence type="ECO:0000256" key="10">
    <source>
        <dbReference type="ARBA" id="ARBA00025157"/>
    </source>
</evidence>
<dbReference type="InterPro" id="IPR050095">
    <property type="entry name" value="ECF_ABC_transporter_ATP-bd"/>
</dbReference>
<dbReference type="InterPro" id="IPR003439">
    <property type="entry name" value="ABC_transporter-like_ATP-bd"/>
</dbReference>
<dbReference type="AlphaFoldDB" id="F1T6Y4"/>
<keyword evidence="9" id="KW-0472">Membrane</keyword>
<comment type="subcellular location">
    <subcellularLocation>
        <location evidence="1">Cell membrane</location>
        <topology evidence="1">Peripheral membrane protein</topology>
    </subcellularLocation>
</comment>
<dbReference type="GO" id="GO:0043190">
    <property type="term" value="C:ATP-binding cassette (ABC) transporter complex"/>
    <property type="evidence" value="ECO:0007669"/>
    <property type="project" value="TreeGrafter"/>
</dbReference>
<evidence type="ECO:0000256" key="3">
    <source>
        <dbReference type="ARBA" id="ARBA00022448"/>
    </source>
</evidence>
<dbReference type="GO" id="GO:0005524">
    <property type="term" value="F:ATP binding"/>
    <property type="evidence" value="ECO:0007669"/>
    <property type="project" value="UniProtKB-KW"/>
</dbReference>
<evidence type="ECO:0000256" key="8">
    <source>
        <dbReference type="ARBA" id="ARBA00022967"/>
    </source>
</evidence>
<dbReference type="SUPFAM" id="SSF52540">
    <property type="entry name" value="P-loop containing nucleoside triphosphate hydrolases"/>
    <property type="match status" value="2"/>
</dbReference>
<keyword evidence="3" id="KW-0813">Transport</keyword>
<protein>
    <submittedName>
        <fullName evidence="12">ABC transporter, ATP-binding protein</fullName>
    </submittedName>
</protein>
<evidence type="ECO:0000256" key="1">
    <source>
        <dbReference type="ARBA" id="ARBA00004202"/>
    </source>
</evidence>
<dbReference type="CDD" id="cd03225">
    <property type="entry name" value="ABC_cobalt_CbiO_domain1"/>
    <property type="match status" value="1"/>
</dbReference>
<organism evidence="12 13">
    <name type="scientific">Fannyhessea vaginae DSM 15829</name>
    <dbReference type="NCBI Taxonomy" id="525256"/>
    <lineage>
        <taxon>Bacteria</taxon>
        <taxon>Bacillati</taxon>
        <taxon>Actinomycetota</taxon>
        <taxon>Coriobacteriia</taxon>
        <taxon>Coriobacteriales</taxon>
        <taxon>Atopobiaceae</taxon>
        <taxon>Fannyhessea</taxon>
    </lineage>
</organism>
<dbReference type="PROSITE" id="PS00211">
    <property type="entry name" value="ABC_TRANSPORTER_1"/>
    <property type="match status" value="2"/>
</dbReference>
<dbReference type="PROSITE" id="PS50893">
    <property type="entry name" value="ABC_TRANSPORTER_2"/>
    <property type="match status" value="2"/>
</dbReference>
<evidence type="ECO:0000259" key="11">
    <source>
        <dbReference type="PROSITE" id="PS50893"/>
    </source>
</evidence>
<name>F1T6Y4_9ACTN</name>
<dbReference type="PANTHER" id="PTHR43553">
    <property type="entry name" value="HEAVY METAL TRANSPORTER"/>
    <property type="match status" value="1"/>
</dbReference>
<dbReference type="GO" id="GO:0042626">
    <property type="term" value="F:ATPase-coupled transmembrane transporter activity"/>
    <property type="evidence" value="ECO:0007669"/>
    <property type="project" value="TreeGrafter"/>
</dbReference>
<keyword evidence="5" id="KW-0677">Repeat</keyword>
<dbReference type="Pfam" id="PF00005">
    <property type="entry name" value="ABC_tran"/>
    <property type="match status" value="2"/>
</dbReference>
<reference evidence="12 13" key="1">
    <citation type="submission" date="2011-02" db="EMBL/GenBank/DDBJ databases">
        <authorList>
            <person name="Muzny D."/>
            <person name="Qin X."/>
            <person name="Buhay C."/>
            <person name="Dugan-Rocha S."/>
            <person name="Ding Y."/>
            <person name="Chen G."/>
            <person name="Hawes A."/>
            <person name="Holder M."/>
            <person name="Jhangiani S."/>
            <person name="Johnson A."/>
            <person name="Khan Z."/>
            <person name="Li Z."/>
            <person name="Liu W."/>
            <person name="Liu X."/>
            <person name="Perez L."/>
            <person name="Shen H."/>
            <person name="Wang Q."/>
            <person name="Watt J."/>
            <person name="Xi L."/>
            <person name="Xin Y."/>
            <person name="Zhou J."/>
            <person name="Deng J."/>
            <person name="Jiang H."/>
            <person name="Liu Y."/>
            <person name="Qu J."/>
            <person name="Song X.-Z."/>
            <person name="Zhang L."/>
            <person name="Villasana D."/>
            <person name="Johnson A."/>
            <person name="Liu J."/>
            <person name="Liyanage D."/>
            <person name="Lorensuhewa L."/>
            <person name="Robinson T."/>
            <person name="Song A."/>
            <person name="Song B.-B."/>
            <person name="Dinh H."/>
            <person name="Thornton R."/>
            <person name="Coyle M."/>
            <person name="Francisco L."/>
            <person name="Jackson L."/>
            <person name="Javaid M."/>
            <person name="Korchina V."/>
            <person name="Kovar C."/>
            <person name="Mata R."/>
            <person name="Mathew T."/>
            <person name="Ngo R."/>
            <person name="Nguyen L."/>
            <person name="Nguyen N."/>
            <person name="Okwuonu G."/>
            <person name="Ongeri F."/>
            <person name="Pham C."/>
            <person name="Simmons D."/>
            <person name="Wilczek-Boney K."/>
            <person name="Hale W."/>
            <person name="Jakkamsetti A."/>
            <person name="Pham P."/>
            <person name="Ruth R."/>
            <person name="San Lucas F."/>
            <person name="Warren J."/>
            <person name="Zhang J."/>
            <person name="Zhao Z."/>
            <person name="Zhou C."/>
            <person name="Zhu D."/>
            <person name="Lee S."/>
            <person name="Bess C."/>
            <person name="Blankenburg K."/>
            <person name="Forbes L."/>
            <person name="Fu Q."/>
            <person name="Gubbala S."/>
            <person name="Hirani K."/>
            <person name="Jayaseelan J.C."/>
            <person name="Lara F."/>
            <person name="Munidasa M."/>
            <person name="Palculict T."/>
            <person name="Patil S."/>
            <person name="Pu L.-L."/>
            <person name="Saada N."/>
            <person name="Tang L."/>
            <person name="Weissenberger G."/>
            <person name="Zhu Y."/>
            <person name="Hemphill L."/>
            <person name="Shang Y."/>
            <person name="Youmans B."/>
            <person name="Ayvaz T."/>
            <person name="Ross M."/>
            <person name="Santibanez J."/>
            <person name="Aqrawi P."/>
            <person name="Gross S."/>
            <person name="Joshi V."/>
            <person name="Fowler G."/>
            <person name="Nazareth L."/>
            <person name="Reid J."/>
            <person name="Worley K."/>
            <person name="Petrosino J."/>
            <person name="Highlander S."/>
            <person name="Gibbs R."/>
        </authorList>
    </citation>
    <scope>NUCLEOTIDE SEQUENCE [LARGE SCALE GENOMIC DNA]</scope>
    <source>
        <strain evidence="12 13">DSM 15829</strain>
    </source>
</reference>
<dbReference type="EMBL" id="ACGK02000005">
    <property type="protein sequence ID" value="EGF22713.1"/>
    <property type="molecule type" value="Genomic_DNA"/>
</dbReference>
<keyword evidence="13" id="KW-1185">Reference proteome</keyword>
<dbReference type="PROSITE" id="PS00675">
    <property type="entry name" value="SIGMA54_INTERACT_1"/>
    <property type="match status" value="1"/>
</dbReference>
<keyword evidence="4" id="KW-1003">Cell membrane</keyword>
<dbReference type="InterPro" id="IPR025662">
    <property type="entry name" value="Sigma_54_int_dom_ATP-bd_1"/>
</dbReference>
<evidence type="ECO:0000256" key="4">
    <source>
        <dbReference type="ARBA" id="ARBA00022475"/>
    </source>
</evidence>
<sequence length="467" mass="52414">MIKIEDLTVSYSDTPVLKHLNLQIEDGECVVLTGESGSGKSTLLNAINGLGEKYANTRTKGCVTVDDADVGTLETYQISELVACVFQNPKTHFFNVNTTQELLFFLENIGLERAEMDRRLDKLLKLFPIKALLNRSIFELSGGEKQVLCLASAYISGCKFILLDEPTSNLDHRYIDVLRQMLETLRAEKIALVIAEHRLYYLNGLFDRLVLLKGGEIAKIYTKEEFSRLASNDLHAAGLRDKKPESIKLQPCPATGELYIKEMNIAFTPTSGLELEDLYFKNNCIYGIIGRNGSGKTTFLKALIGVLKKSRESVYYAGQILNKRARLRRSYLVMQDVNAQLFTEAVETELRLKNARVPETEIDSALSSLNLLPYKTVHPMSLSGGQKQRVAVAVGIIDEADFMFFDEPTSGMDYKNMLAVSGCIRGLRNEQRIIFIASHDFEFLNVTCDYVLDMERANGLLGREQVL</sequence>
<feature type="domain" description="ABC transporter" evidence="11">
    <location>
        <begin position="2"/>
        <end position="239"/>
    </location>
</feature>
<dbReference type="InterPro" id="IPR003593">
    <property type="entry name" value="AAA+_ATPase"/>
</dbReference>
<evidence type="ECO:0000256" key="6">
    <source>
        <dbReference type="ARBA" id="ARBA00022741"/>
    </source>
</evidence>
<dbReference type="SMART" id="SM00382">
    <property type="entry name" value="AAA"/>
    <property type="match status" value="2"/>
</dbReference>
<keyword evidence="8" id="KW-1278">Translocase</keyword>
<dbReference type="InterPro" id="IPR015856">
    <property type="entry name" value="ABC_transpr_CbiO/EcfA_su"/>
</dbReference>
<keyword evidence="7 12" id="KW-0067">ATP-binding</keyword>
<evidence type="ECO:0000256" key="5">
    <source>
        <dbReference type="ARBA" id="ARBA00022737"/>
    </source>
</evidence>
<dbReference type="RefSeq" id="WP_006303430.1">
    <property type="nucleotide sequence ID" value="NZ_ACGK02000005.1"/>
</dbReference>
<comment type="similarity">
    <text evidence="2">Belongs to the ABC transporter superfamily.</text>
</comment>
<dbReference type="Proteomes" id="UP000005947">
    <property type="component" value="Unassembled WGS sequence"/>
</dbReference>
<comment type="function">
    <text evidence="10">Probably part of an ABC transporter complex. Responsible for energy coupling to the transport system.</text>
</comment>
<dbReference type="eggNOG" id="COG1122">
    <property type="taxonomic scope" value="Bacteria"/>
</dbReference>
<evidence type="ECO:0000313" key="12">
    <source>
        <dbReference type="EMBL" id="EGF22713.1"/>
    </source>
</evidence>
<dbReference type="Gene3D" id="3.40.50.300">
    <property type="entry name" value="P-loop containing nucleotide triphosphate hydrolases"/>
    <property type="match status" value="2"/>
</dbReference>
<comment type="caution">
    <text evidence="12">The sequence shown here is derived from an EMBL/GenBank/DDBJ whole genome shotgun (WGS) entry which is preliminary data.</text>
</comment>
<evidence type="ECO:0000313" key="13">
    <source>
        <dbReference type="Proteomes" id="UP000005947"/>
    </source>
</evidence>
<dbReference type="PANTHER" id="PTHR43553:SF23">
    <property type="entry name" value="ABC TRANSPORTER ATP-BINDING COMPONENT"/>
    <property type="match status" value="1"/>
</dbReference>
<dbReference type="OrthoDB" id="7757085at2"/>
<feature type="domain" description="ABC transporter" evidence="11">
    <location>
        <begin position="258"/>
        <end position="466"/>
    </location>
</feature>
<keyword evidence="6" id="KW-0547">Nucleotide-binding</keyword>
<dbReference type="GO" id="GO:0016887">
    <property type="term" value="F:ATP hydrolysis activity"/>
    <property type="evidence" value="ECO:0007669"/>
    <property type="project" value="InterPro"/>
</dbReference>
<evidence type="ECO:0000256" key="7">
    <source>
        <dbReference type="ARBA" id="ARBA00022840"/>
    </source>
</evidence>
<dbReference type="GeneID" id="93209975"/>
<proteinExistence type="inferred from homology"/>
<evidence type="ECO:0000256" key="9">
    <source>
        <dbReference type="ARBA" id="ARBA00023136"/>
    </source>
</evidence>
<gene>
    <name evidence="12" type="ORF">HMPREF0091_11220</name>
</gene>
<evidence type="ECO:0000256" key="2">
    <source>
        <dbReference type="ARBA" id="ARBA00005417"/>
    </source>
</evidence>